<dbReference type="SUPFAM" id="SSF56300">
    <property type="entry name" value="Metallo-dependent phosphatases"/>
    <property type="match status" value="1"/>
</dbReference>
<gene>
    <name evidence="7" type="ORF">G5B36_03500</name>
    <name evidence="6" type="ORF">L0N08_05875</name>
</gene>
<dbReference type="AlphaFoldDB" id="A0AAX1SPW9"/>
<dbReference type="Gene3D" id="3.60.21.10">
    <property type="match status" value="1"/>
</dbReference>
<keyword evidence="8" id="KW-1185">Reference proteome</keyword>
<dbReference type="EMBL" id="JAKNGE010000006">
    <property type="protein sequence ID" value="MCG4744936.1"/>
    <property type="molecule type" value="Genomic_DNA"/>
</dbReference>
<dbReference type="PANTHER" id="PTHR42988:SF2">
    <property type="entry name" value="CYCLIC NUCLEOTIDE PHOSPHODIESTERASE CBUA0032-RELATED"/>
    <property type="match status" value="1"/>
</dbReference>
<accession>A0AAX1SPW9</accession>
<evidence type="ECO:0000313" key="9">
    <source>
        <dbReference type="Proteomes" id="UP001299608"/>
    </source>
</evidence>
<reference evidence="7 8" key="1">
    <citation type="journal article" date="2020" name="Cell Host Microbe">
        <title>Functional and Genomic Variation between Human-Derived Isolates of Lachnospiraceae Reveals Inter- and Intra-Species Diversity.</title>
        <authorList>
            <person name="Sorbara M.T."/>
            <person name="Littmann E.R."/>
            <person name="Fontana E."/>
            <person name="Moody T.U."/>
            <person name="Kohout C.E."/>
            <person name="Gjonbalaj M."/>
            <person name="Eaton V."/>
            <person name="Seok R."/>
            <person name="Leiner I.M."/>
            <person name="Pamer E.G."/>
        </authorList>
    </citation>
    <scope>NUCLEOTIDE SEQUENCE [LARGE SCALE GENOMIC DNA]</scope>
    <source>
        <strain evidence="7 8">MSK.1.17</strain>
    </source>
</reference>
<dbReference type="GO" id="GO:0016787">
    <property type="term" value="F:hydrolase activity"/>
    <property type="evidence" value="ECO:0007669"/>
    <property type="project" value="UniProtKB-KW"/>
</dbReference>
<evidence type="ECO:0000256" key="2">
    <source>
        <dbReference type="ARBA" id="ARBA00022801"/>
    </source>
</evidence>
<evidence type="ECO:0000256" key="3">
    <source>
        <dbReference type="ARBA" id="ARBA00023004"/>
    </source>
</evidence>
<proteinExistence type="inferred from homology"/>
<dbReference type="InterPro" id="IPR050884">
    <property type="entry name" value="CNP_phosphodiesterase-III"/>
</dbReference>
<dbReference type="EMBL" id="JAAITT010000003">
    <property type="protein sequence ID" value="NSJ47762.1"/>
    <property type="molecule type" value="Genomic_DNA"/>
</dbReference>
<dbReference type="Pfam" id="PF00149">
    <property type="entry name" value="Metallophos"/>
    <property type="match status" value="1"/>
</dbReference>
<evidence type="ECO:0000256" key="4">
    <source>
        <dbReference type="ARBA" id="ARBA00025742"/>
    </source>
</evidence>
<comment type="caution">
    <text evidence="6">The sequence shown here is derived from an EMBL/GenBank/DDBJ whole genome shotgun (WGS) entry which is preliminary data.</text>
</comment>
<dbReference type="Proteomes" id="UP001299608">
    <property type="component" value="Unassembled WGS sequence"/>
</dbReference>
<sequence>MYILHLSDIHYRRELGCRKKADQGPLDGTNKKHGGVDRAAGPDGYQAMLSAMQNPLVFLDDCLDRVAGDWERIGLVVITGDLTEDGTAEDYRCLKHHIRKRIGDIPLVVTLGNHDNKRNFREGWLEEDADSPCGLKEIGSAPYNTIRRLEDTAVISFDTSVQGVPDGRMDDSQAAWLESVLKAEGKGPSILVTHHHLLPEQGQIPPLPESRRLLSLLEHSGVSCILCGHTHHHHAGLAAGRPCHIADSLSFCGDDMGGGQVRFQEKYGFNFYRMEEGMVRMCRSETYANGRILGTLTF</sequence>
<comment type="similarity">
    <text evidence="4">Belongs to the cyclic nucleotide phosphodiesterase class-III family.</text>
</comment>
<keyword evidence="1" id="KW-0479">Metal-binding</keyword>
<evidence type="ECO:0000259" key="5">
    <source>
        <dbReference type="Pfam" id="PF00149"/>
    </source>
</evidence>
<protein>
    <submittedName>
        <fullName evidence="6">Metallophosphoesterase</fullName>
    </submittedName>
</protein>
<keyword evidence="3" id="KW-0408">Iron</keyword>
<keyword evidence="2" id="KW-0378">Hydrolase</keyword>
<reference evidence="7" key="2">
    <citation type="submission" date="2020-02" db="EMBL/GenBank/DDBJ databases">
        <authorList>
            <person name="Littmann E."/>
            <person name="Sorbara M."/>
        </authorList>
    </citation>
    <scope>NUCLEOTIDE SEQUENCE</scope>
    <source>
        <strain evidence="7">MSK.1.17</strain>
    </source>
</reference>
<dbReference type="InterPro" id="IPR029052">
    <property type="entry name" value="Metallo-depent_PP-like"/>
</dbReference>
<dbReference type="GO" id="GO:0046872">
    <property type="term" value="F:metal ion binding"/>
    <property type="evidence" value="ECO:0007669"/>
    <property type="project" value="UniProtKB-KW"/>
</dbReference>
<dbReference type="InterPro" id="IPR004843">
    <property type="entry name" value="Calcineurin-like_PHP"/>
</dbReference>
<reference evidence="6" key="3">
    <citation type="submission" date="2022-01" db="EMBL/GenBank/DDBJ databases">
        <title>Collection of gut derived symbiotic bacterial strains cultured from healthy donors.</title>
        <authorList>
            <person name="Lin H."/>
            <person name="Kohout C."/>
            <person name="Waligurski E."/>
            <person name="Pamer E.G."/>
        </authorList>
    </citation>
    <scope>NUCLEOTIDE SEQUENCE</scope>
    <source>
        <strain evidence="6">DFI.6.55</strain>
    </source>
</reference>
<evidence type="ECO:0000256" key="1">
    <source>
        <dbReference type="ARBA" id="ARBA00022723"/>
    </source>
</evidence>
<feature type="domain" description="Calcineurin-like phosphoesterase" evidence="5">
    <location>
        <begin position="1"/>
        <end position="232"/>
    </location>
</feature>
<name>A0AAX1SPW9_9FIRM</name>
<evidence type="ECO:0000313" key="7">
    <source>
        <dbReference type="EMBL" id="NSJ47762.1"/>
    </source>
</evidence>
<dbReference type="PANTHER" id="PTHR42988">
    <property type="entry name" value="PHOSPHOHYDROLASE"/>
    <property type="match status" value="1"/>
</dbReference>
<organism evidence="6 9">
    <name type="scientific">Enterocloster aldenensis</name>
    <dbReference type="NCBI Taxonomy" id="358742"/>
    <lineage>
        <taxon>Bacteria</taxon>
        <taxon>Bacillati</taxon>
        <taxon>Bacillota</taxon>
        <taxon>Clostridia</taxon>
        <taxon>Lachnospirales</taxon>
        <taxon>Lachnospiraceae</taxon>
        <taxon>Enterocloster</taxon>
    </lineage>
</organism>
<evidence type="ECO:0000313" key="8">
    <source>
        <dbReference type="Proteomes" id="UP000669239"/>
    </source>
</evidence>
<dbReference type="Proteomes" id="UP000669239">
    <property type="component" value="Unassembled WGS sequence"/>
</dbReference>
<evidence type="ECO:0000313" key="6">
    <source>
        <dbReference type="EMBL" id="MCG4744936.1"/>
    </source>
</evidence>
<dbReference type="RefSeq" id="WP_117556306.1">
    <property type="nucleotide sequence ID" value="NZ_CAXTHN010000040.1"/>
</dbReference>